<reference evidence="6 7" key="1">
    <citation type="submission" date="2018-03" db="EMBL/GenBank/DDBJ databases">
        <title>Draft Genome Sequences of the Obligatory Marine Myxobacteria Enhygromyxa salina SWB007.</title>
        <authorList>
            <person name="Poehlein A."/>
            <person name="Moghaddam J.A."/>
            <person name="Harms H."/>
            <person name="Alanjari M."/>
            <person name="Koenig G.M."/>
            <person name="Daniel R."/>
            <person name="Schaeberle T.F."/>
        </authorList>
    </citation>
    <scope>NUCLEOTIDE SEQUENCE [LARGE SCALE GENOMIC DNA]</scope>
    <source>
        <strain evidence="6 7">SWB007</strain>
    </source>
</reference>
<dbReference type="InterPro" id="IPR003140">
    <property type="entry name" value="PLipase/COase/thioEstase"/>
</dbReference>
<proteinExistence type="inferred from homology"/>
<evidence type="ECO:0000259" key="5">
    <source>
        <dbReference type="Pfam" id="PF02230"/>
    </source>
</evidence>
<dbReference type="OrthoDB" id="9787933at2"/>
<dbReference type="Proteomes" id="UP000238823">
    <property type="component" value="Unassembled WGS sequence"/>
</dbReference>
<keyword evidence="2 6" id="KW-0378">Hydrolase</keyword>
<protein>
    <submittedName>
        <fullName evidence="6">Putative hydrolase</fullName>
    </submittedName>
</protein>
<evidence type="ECO:0000313" key="6">
    <source>
        <dbReference type="EMBL" id="PRQ08290.1"/>
    </source>
</evidence>
<feature type="region of interest" description="Disordered" evidence="3">
    <location>
        <begin position="28"/>
        <end position="59"/>
    </location>
</feature>
<keyword evidence="4" id="KW-0732">Signal</keyword>
<gene>
    <name evidence="6" type="ORF">ENSA7_19130</name>
</gene>
<feature type="signal peptide" evidence="4">
    <location>
        <begin position="1"/>
        <end position="23"/>
    </location>
</feature>
<feature type="compositionally biased region" description="Pro residues" evidence="3">
    <location>
        <begin position="43"/>
        <end position="59"/>
    </location>
</feature>
<dbReference type="EMBL" id="PVNL01000042">
    <property type="protein sequence ID" value="PRQ08290.1"/>
    <property type="molecule type" value="Genomic_DNA"/>
</dbReference>
<sequence>MIGARCRSLVATLALALATTALACDRAPTPRPHAPVPAAADPAPAPAPAPAQPELEPPLIPDLELPAIAGIQYLEVVTGGASADAELPMIVALHGNGAFPRLMEHALLRNPGTATHPAARFDSPARCIFLRGTQAAQAPGHARWFSITANEAQASPEQLAALSAQIADRSDEVAAAITALAAARPTIGKPIITGHSQGGILVYGLAVRHPELFAAALPVSGWLPKPLWPKHNANADAKGLKLIALHGARDTVVGFDADKAGVEQLIRLGYDVELHTFPDVRHDLSPMLGHLRDQLRDRLADQAAGQAASSAAEPARQ</sequence>
<dbReference type="InterPro" id="IPR050565">
    <property type="entry name" value="LYPA1-2/EST-like"/>
</dbReference>
<evidence type="ECO:0000256" key="3">
    <source>
        <dbReference type="SAM" id="MobiDB-lite"/>
    </source>
</evidence>
<dbReference type="RefSeq" id="WP_106088934.1">
    <property type="nucleotide sequence ID" value="NZ_PVNL01000042.1"/>
</dbReference>
<feature type="domain" description="Phospholipase/carboxylesterase/thioesterase" evidence="5">
    <location>
        <begin position="83"/>
        <end position="285"/>
    </location>
</feature>
<name>A0A2S9YT94_9BACT</name>
<dbReference type="Gene3D" id="3.40.50.1820">
    <property type="entry name" value="alpha/beta hydrolase"/>
    <property type="match status" value="1"/>
</dbReference>
<organism evidence="6 7">
    <name type="scientific">Enhygromyxa salina</name>
    <dbReference type="NCBI Taxonomy" id="215803"/>
    <lineage>
        <taxon>Bacteria</taxon>
        <taxon>Pseudomonadati</taxon>
        <taxon>Myxococcota</taxon>
        <taxon>Polyangia</taxon>
        <taxon>Nannocystales</taxon>
        <taxon>Nannocystaceae</taxon>
        <taxon>Enhygromyxa</taxon>
    </lineage>
</organism>
<dbReference type="PANTHER" id="PTHR10655">
    <property type="entry name" value="LYSOPHOSPHOLIPASE-RELATED"/>
    <property type="match status" value="1"/>
</dbReference>
<feature type="chain" id="PRO_5015770997" evidence="4">
    <location>
        <begin position="24"/>
        <end position="317"/>
    </location>
</feature>
<evidence type="ECO:0000256" key="2">
    <source>
        <dbReference type="ARBA" id="ARBA00022801"/>
    </source>
</evidence>
<accession>A0A2S9YT94</accession>
<dbReference type="GO" id="GO:0016787">
    <property type="term" value="F:hydrolase activity"/>
    <property type="evidence" value="ECO:0007669"/>
    <property type="project" value="UniProtKB-KW"/>
</dbReference>
<dbReference type="Pfam" id="PF02230">
    <property type="entry name" value="Abhydrolase_2"/>
    <property type="match status" value="1"/>
</dbReference>
<dbReference type="SUPFAM" id="SSF53474">
    <property type="entry name" value="alpha/beta-Hydrolases"/>
    <property type="match status" value="1"/>
</dbReference>
<evidence type="ECO:0000256" key="4">
    <source>
        <dbReference type="SAM" id="SignalP"/>
    </source>
</evidence>
<dbReference type="InterPro" id="IPR029058">
    <property type="entry name" value="AB_hydrolase_fold"/>
</dbReference>
<dbReference type="PROSITE" id="PS51257">
    <property type="entry name" value="PROKAR_LIPOPROTEIN"/>
    <property type="match status" value="1"/>
</dbReference>
<evidence type="ECO:0000313" key="7">
    <source>
        <dbReference type="Proteomes" id="UP000238823"/>
    </source>
</evidence>
<comment type="caution">
    <text evidence="6">The sequence shown here is derived from an EMBL/GenBank/DDBJ whole genome shotgun (WGS) entry which is preliminary data.</text>
</comment>
<dbReference type="PANTHER" id="PTHR10655:SF17">
    <property type="entry name" value="LYSOPHOSPHOLIPASE-LIKE PROTEIN 1"/>
    <property type="match status" value="1"/>
</dbReference>
<comment type="similarity">
    <text evidence="1">Belongs to the AB hydrolase superfamily. AB hydrolase 2 family.</text>
</comment>
<evidence type="ECO:0000256" key="1">
    <source>
        <dbReference type="ARBA" id="ARBA00006499"/>
    </source>
</evidence>
<dbReference type="AlphaFoldDB" id="A0A2S9YT94"/>